<name>A0A6J7DC41_9ZZZZ</name>
<dbReference type="PANTHER" id="PTHR30543:SF21">
    <property type="entry name" value="NAD(P)H-DEPENDENT FMN REDUCTASE LOT6"/>
    <property type="match status" value="1"/>
</dbReference>
<reference evidence="2" key="1">
    <citation type="submission" date="2020-05" db="EMBL/GenBank/DDBJ databases">
        <authorList>
            <person name="Chiriac C."/>
            <person name="Salcher M."/>
            <person name="Ghai R."/>
            <person name="Kavagutti S V."/>
        </authorList>
    </citation>
    <scope>NUCLEOTIDE SEQUENCE</scope>
</reference>
<dbReference type="Gene3D" id="3.40.50.360">
    <property type="match status" value="1"/>
</dbReference>
<dbReference type="GO" id="GO:0005829">
    <property type="term" value="C:cytosol"/>
    <property type="evidence" value="ECO:0007669"/>
    <property type="project" value="TreeGrafter"/>
</dbReference>
<dbReference type="GO" id="GO:0016491">
    <property type="term" value="F:oxidoreductase activity"/>
    <property type="evidence" value="ECO:0007669"/>
    <property type="project" value="InterPro"/>
</dbReference>
<dbReference type="InterPro" id="IPR050712">
    <property type="entry name" value="NAD(P)H-dep_reductase"/>
</dbReference>
<proteinExistence type="predicted"/>
<sequence length="187" mass="20409">MTMPVLLVIVGSTRPGRVGLPIARWFEEVAVAHGEFDVAFADLAEVALPLFDEPNHPMLAQYEHAHTKRWSAIVAQADAIVFVVPEYNHGYNAATKNAIDSLYREWNHKAVGFVSYGGASSGMRAVEQLKPIAACVKMVPVGEVNVSLFNVPVVDGQLQNTDGIAFAAKALLGELLRWNMQLRALRA</sequence>
<dbReference type="SUPFAM" id="SSF52218">
    <property type="entry name" value="Flavoproteins"/>
    <property type="match status" value="1"/>
</dbReference>
<protein>
    <submittedName>
        <fullName evidence="2">Unannotated protein</fullName>
    </submittedName>
</protein>
<evidence type="ECO:0000313" key="2">
    <source>
        <dbReference type="EMBL" id="CAB4864713.1"/>
    </source>
</evidence>
<gene>
    <name evidence="2" type="ORF">UFOPK3376_00469</name>
</gene>
<dbReference type="AlphaFoldDB" id="A0A6J7DC41"/>
<dbReference type="Pfam" id="PF03358">
    <property type="entry name" value="FMN_red"/>
    <property type="match status" value="1"/>
</dbReference>
<evidence type="ECO:0000259" key="1">
    <source>
        <dbReference type="Pfam" id="PF03358"/>
    </source>
</evidence>
<dbReference type="InterPro" id="IPR005025">
    <property type="entry name" value="FMN_Rdtase-like_dom"/>
</dbReference>
<dbReference type="InterPro" id="IPR029039">
    <property type="entry name" value="Flavoprotein-like_sf"/>
</dbReference>
<feature type="domain" description="NADPH-dependent FMN reductase-like" evidence="1">
    <location>
        <begin position="6"/>
        <end position="147"/>
    </location>
</feature>
<accession>A0A6J7DC41</accession>
<dbReference type="EMBL" id="CAFBLP010000008">
    <property type="protein sequence ID" value="CAB4864713.1"/>
    <property type="molecule type" value="Genomic_DNA"/>
</dbReference>
<dbReference type="PANTHER" id="PTHR30543">
    <property type="entry name" value="CHROMATE REDUCTASE"/>
    <property type="match status" value="1"/>
</dbReference>
<dbReference type="GO" id="GO:0010181">
    <property type="term" value="F:FMN binding"/>
    <property type="evidence" value="ECO:0007669"/>
    <property type="project" value="TreeGrafter"/>
</dbReference>
<organism evidence="2">
    <name type="scientific">freshwater metagenome</name>
    <dbReference type="NCBI Taxonomy" id="449393"/>
    <lineage>
        <taxon>unclassified sequences</taxon>
        <taxon>metagenomes</taxon>
        <taxon>ecological metagenomes</taxon>
    </lineage>
</organism>